<evidence type="ECO:0000256" key="3">
    <source>
        <dbReference type="ARBA" id="ARBA00022829"/>
    </source>
</evidence>
<gene>
    <name evidence="8" type="primary">racA</name>
    <name evidence="10" type="ORF">FB550_11942</name>
</gene>
<organism evidence="10 11">
    <name type="scientific">Neobacillus bataviensis</name>
    <dbReference type="NCBI Taxonomy" id="220685"/>
    <lineage>
        <taxon>Bacteria</taxon>
        <taxon>Bacillati</taxon>
        <taxon>Bacillota</taxon>
        <taxon>Bacilli</taxon>
        <taxon>Bacillales</taxon>
        <taxon>Bacillaceae</taxon>
        <taxon>Neobacillus</taxon>
    </lineage>
</organism>
<protein>
    <recommendedName>
        <fullName evidence="8">Chromosome-anchoring protein RacA</fullName>
    </recommendedName>
</protein>
<reference evidence="10 11" key="1">
    <citation type="submission" date="2019-06" db="EMBL/GenBank/DDBJ databases">
        <title>Sorghum-associated microbial communities from plants grown in Nebraska, USA.</title>
        <authorList>
            <person name="Schachtman D."/>
        </authorList>
    </citation>
    <scope>NUCLEOTIDE SEQUENCE [LARGE SCALE GENOMIC DNA]</scope>
    <source>
        <strain evidence="10 11">2482</strain>
    </source>
</reference>
<dbReference type="GO" id="GO:0003700">
    <property type="term" value="F:DNA-binding transcription factor activity"/>
    <property type="evidence" value="ECO:0007669"/>
    <property type="project" value="InterPro"/>
</dbReference>
<dbReference type="GO" id="GO:0030261">
    <property type="term" value="P:chromosome condensation"/>
    <property type="evidence" value="ECO:0007669"/>
    <property type="project" value="UniProtKB-UniRule"/>
</dbReference>
<keyword evidence="6 8" id="KW-0238">DNA-binding</keyword>
<dbReference type="SUPFAM" id="SSF46955">
    <property type="entry name" value="Putative DNA-binding domain"/>
    <property type="match status" value="1"/>
</dbReference>
<proteinExistence type="inferred from homology"/>
<dbReference type="InterPro" id="IPR047057">
    <property type="entry name" value="MerR_fam"/>
</dbReference>
<dbReference type="GO" id="GO:0007059">
    <property type="term" value="P:chromosome segregation"/>
    <property type="evidence" value="ECO:0007669"/>
    <property type="project" value="UniProtKB-UniRule"/>
</dbReference>
<evidence type="ECO:0000259" key="9">
    <source>
        <dbReference type="SMART" id="SM00422"/>
    </source>
</evidence>
<feature type="coiled-coil region" evidence="8">
    <location>
        <begin position="111"/>
        <end position="138"/>
    </location>
</feature>
<dbReference type="Pfam" id="PF13411">
    <property type="entry name" value="MerR_1"/>
    <property type="match status" value="1"/>
</dbReference>
<dbReference type="GO" id="GO:0008356">
    <property type="term" value="P:asymmetric cell division"/>
    <property type="evidence" value="ECO:0007669"/>
    <property type="project" value="UniProtKB-UniRule"/>
</dbReference>
<accession>A0A561CMX1</accession>
<dbReference type="SMART" id="SM00422">
    <property type="entry name" value="HTH_MERR"/>
    <property type="match status" value="1"/>
</dbReference>
<dbReference type="InterPro" id="IPR010093">
    <property type="entry name" value="SinI_DNA-bd"/>
</dbReference>
<feature type="domain" description="HTH merR-type" evidence="9">
    <location>
        <begin position="1"/>
        <end position="69"/>
    </location>
</feature>
<evidence type="ECO:0000256" key="7">
    <source>
        <dbReference type="ARBA" id="ARBA00023306"/>
    </source>
</evidence>
<keyword evidence="4 8" id="KW-0749">Sporulation</keyword>
<evidence type="ECO:0000256" key="1">
    <source>
        <dbReference type="ARBA" id="ARBA00022490"/>
    </source>
</evidence>
<dbReference type="NCBIfam" id="TIGR01764">
    <property type="entry name" value="excise"/>
    <property type="match status" value="1"/>
</dbReference>
<dbReference type="GO" id="GO:0003690">
    <property type="term" value="F:double-stranded DNA binding"/>
    <property type="evidence" value="ECO:0007669"/>
    <property type="project" value="UniProtKB-UniRule"/>
</dbReference>
<keyword evidence="7 8" id="KW-0131">Cell cycle</keyword>
<dbReference type="InterPro" id="IPR009061">
    <property type="entry name" value="DNA-bd_dom_put_sf"/>
</dbReference>
<dbReference type="CDD" id="cd04762">
    <property type="entry name" value="HTH_MerR-trunc"/>
    <property type="match status" value="1"/>
</dbReference>
<keyword evidence="3 8" id="KW-0159">Chromosome partition</keyword>
<keyword evidence="5 8" id="KW-0175">Coiled coil</keyword>
<dbReference type="Proteomes" id="UP000319671">
    <property type="component" value="Unassembled WGS sequence"/>
</dbReference>
<dbReference type="Gene3D" id="1.10.1660.10">
    <property type="match status" value="1"/>
</dbReference>
<name>A0A561CMX1_9BACI</name>
<dbReference type="AlphaFoldDB" id="A0A561CMX1"/>
<evidence type="ECO:0000256" key="4">
    <source>
        <dbReference type="ARBA" id="ARBA00022969"/>
    </source>
</evidence>
<evidence type="ECO:0000313" key="11">
    <source>
        <dbReference type="Proteomes" id="UP000319671"/>
    </source>
</evidence>
<dbReference type="InterPro" id="IPR000551">
    <property type="entry name" value="MerR-type_HTH_dom"/>
</dbReference>
<dbReference type="PANTHER" id="PTHR30204:SF96">
    <property type="entry name" value="CHROMOSOME-ANCHORING PROTEIN RACA"/>
    <property type="match status" value="1"/>
</dbReference>
<comment type="subcellular location">
    <subcellularLocation>
        <location evidence="8">Cytoplasm</location>
    </subcellularLocation>
    <text evidence="8">Localizes to cell poles and nucleoid.</text>
</comment>
<keyword evidence="1 8" id="KW-0963">Cytoplasm</keyword>
<dbReference type="InterPro" id="IPR023522">
    <property type="entry name" value="Chrosome_anchoring_RacA"/>
</dbReference>
<dbReference type="EMBL" id="VIVN01000019">
    <property type="protein sequence ID" value="TWD92312.1"/>
    <property type="molecule type" value="Genomic_DNA"/>
</dbReference>
<comment type="similarity">
    <text evidence="8">Belongs to the RacA family.</text>
</comment>
<dbReference type="PANTHER" id="PTHR30204">
    <property type="entry name" value="REDOX-CYCLING DRUG-SENSING TRANSCRIPTIONAL ACTIVATOR SOXR"/>
    <property type="match status" value="1"/>
</dbReference>
<evidence type="ECO:0000256" key="8">
    <source>
        <dbReference type="HAMAP-Rule" id="MF_01170"/>
    </source>
</evidence>
<sequence>MNTSEVAKLLGVSASTIQRWVKQLELPMEKNERGHYHFSSEDIHQLKEIHEKLQAGTLLHEISPVGEKKSIRKGTVKAVENDKAMEKLFEKVRELELSLHAKADSVASYQLLQHRREIEELQDQVKKLTQKMEHLQGQLNELTSPFQTEKPIVFDQTKAKRKKKNFMSSLLSFL</sequence>
<feature type="DNA-binding region" description="H-T-H motif" evidence="8">
    <location>
        <begin position="3"/>
        <end position="23"/>
    </location>
</feature>
<dbReference type="HAMAP" id="MF_01170">
    <property type="entry name" value="RacA"/>
    <property type="match status" value="1"/>
</dbReference>
<evidence type="ECO:0000313" key="10">
    <source>
        <dbReference type="EMBL" id="TWD92312.1"/>
    </source>
</evidence>
<dbReference type="RefSeq" id="WP_144567916.1">
    <property type="nucleotide sequence ID" value="NZ_VIVN01000019.1"/>
</dbReference>
<evidence type="ECO:0000256" key="6">
    <source>
        <dbReference type="ARBA" id="ARBA00023125"/>
    </source>
</evidence>
<keyword evidence="2 8" id="KW-0132">Cell division</keyword>
<evidence type="ECO:0000256" key="5">
    <source>
        <dbReference type="ARBA" id="ARBA00023054"/>
    </source>
</evidence>
<keyword evidence="11" id="KW-1185">Reference proteome</keyword>
<dbReference type="GO" id="GO:0030435">
    <property type="term" value="P:sporulation resulting in formation of a cellular spore"/>
    <property type="evidence" value="ECO:0007669"/>
    <property type="project" value="UniProtKB-UniRule"/>
</dbReference>
<comment type="caution">
    <text evidence="10">The sequence shown here is derived from an EMBL/GenBank/DDBJ whole genome shotgun (WGS) entry which is preliminary data.</text>
</comment>
<dbReference type="GO" id="GO:0005737">
    <property type="term" value="C:cytoplasm"/>
    <property type="evidence" value="ECO:0007669"/>
    <property type="project" value="UniProtKB-SubCell"/>
</dbReference>
<comment type="function">
    <text evidence="8">Required for the formation of axial filaments and for anchoring the origin regions at the cell poles in sporulating cells, thus ensuring proper chromosome segregation in the prespore. Binds in a dispersed manner throughout the chromosome but preferentially to sites clustered in the origin portion of the chromosome, causing condensation of the chromosome and its remodeling into an elongated, anchored structure.</text>
</comment>
<evidence type="ECO:0000256" key="2">
    <source>
        <dbReference type="ARBA" id="ARBA00022618"/>
    </source>
</evidence>